<dbReference type="EMBL" id="LAZR01029648">
    <property type="protein sequence ID" value="KKL58951.1"/>
    <property type="molecule type" value="Genomic_DNA"/>
</dbReference>
<proteinExistence type="predicted"/>
<organism evidence="1">
    <name type="scientific">marine sediment metagenome</name>
    <dbReference type="NCBI Taxonomy" id="412755"/>
    <lineage>
        <taxon>unclassified sequences</taxon>
        <taxon>metagenomes</taxon>
        <taxon>ecological metagenomes</taxon>
    </lineage>
</organism>
<dbReference type="AlphaFoldDB" id="A0A0F9DYR8"/>
<protein>
    <recommendedName>
        <fullName evidence="2">Integrase catalytic domain-containing protein</fullName>
    </recommendedName>
</protein>
<gene>
    <name evidence="1" type="ORF">LCGC14_2220220</name>
</gene>
<evidence type="ECO:0008006" key="2">
    <source>
        <dbReference type="Google" id="ProtNLM"/>
    </source>
</evidence>
<sequence>MQKPKNPEEFTRRYTALMQHYRLEGQKIQARKPHENGDIEQRHYRFKKAVDQTLMLRGSRDFPSRQEYEAFLKKLFVQLNAGRQERLAEEYREDEKDELPINKDIYMY</sequence>
<accession>A0A0F9DYR8</accession>
<reference evidence="1" key="1">
    <citation type="journal article" date="2015" name="Nature">
        <title>Complex archaea that bridge the gap between prokaryotes and eukaryotes.</title>
        <authorList>
            <person name="Spang A."/>
            <person name="Saw J.H."/>
            <person name="Jorgensen S.L."/>
            <person name="Zaremba-Niedzwiedzka K."/>
            <person name="Martijn J."/>
            <person name="Lind A.E."/>
            <person name="van Eijk R."/>
            <person name="Schleper C."/>
            <person name="Guy L."/>
            <person name="Ettema T.J."/>
        </authorList>
    </citation>
    <scope>NUCLEOTIDE SEQUENCE</scope>
</reference>
<comment type="caution">
    <text evidence="1">The sequence shown here is derived from an EMBL/GenBank/DDBJ whole genome shotgun (WGS) entry which is preliminary data.</text>
</comment>
<evidence type="ECO:0000313" key="1">
    <source>
        <dbReference type="EMBL" id="KKL58951.1"/>
    </source>
</evidence>
<name>A0A0F9DYR8_9ZZZZ</name>